<dbReference type="Proteomes" id="UP000279089">
    <property type="component" value="Unassembled WGS sequence"/>
</dbReference>
<sequence length="350" mass="38413">MQHNWQHKISHHAQLGGIETAVLDNGPGRGNRVAWVNTGAGLRFKVVIDRAMDIAEAFYDRHSLAWLSCTGHPAPAPAPTGGLSWLHTFGGGLLTTCGLTHIGGPESDEYGERGLHGPISNTAAEIISIIQPDPAAGRMDMRLTGIIRETRALGVNLEMKRTISARIGEPVIKIFDEITNRGNMPAPHMLMYHMNFGWPLADEGSQLMWEGKWTARDEASKTIFHEGGSFKTCPPPMPEHAGTGEAVAVIDIKAAEDGWCTAGLHNPQLQLAAVLRFKKSQLPWLTNWQHWGPGEYVTGLEPCTHPPRGQAAARKDGSLIFLQPGESRRYELELELIQGRDLIKKTFHDA</sequence>
<dbReference type="GO" id="GO:0030246">
    <property type="term" value="F:carbohydrate binding"/>
    <property type="evidence" value="ECO:0007669"/>
    <property type="project" value="InterPro"/>
</dbReference>
<comment type="cofactor">
    <cofactor evidence="1">
        <name>Ca(2+)</name>
        <dbReference type="ChEBI" id="CHEBI:29108"/>
    </cofactor>
</comment>
<reference evidence="5" key="1">
    <citation type="submission" date="2018-11" db="EMBL/GenBank/DDBJ databases">
        <title>Chitinophaga lutea sp.nov., isolate from arsenic contaminated soil.</title>
        <authorList>
            <person name="Zong Y."/>
        </authorList>
    </citation>
    <scope>NUCLEOTIDE SEQUENCE [LARGE SCALE GENOMIC DNA]</scope>
    <source>
        <strain evidence="5">YLT18</strain>
    </source>
</reference>
<dbReference type="CDD" id="cd09023">
    <property type="entry name" value="Aldose_epim_Ec_c4013"/>
    <property type="match status" value="1"/>
</dbReference>
<dbReference type="Gene3D" id="2.70.98.10">
    <property type="match status" value="1"/>
</dbReference>
<comment type="subunit">
    <text evidence="2">Monomer.</text>
</comment>
<keyword evidence="3" id="KW-0106">Calcium</keyword>
<protein>
    <submittedName>
        <fullName evidence="4">DUF4432 family protein</fullName>
    </submittedName>
</protein>
<dbReference type="AlphaFoldDB" id="A0A3N4MC06"/>
<evidence type="ECO:0000256" key="3">
    <source>
        <dbReference type="ARBA" id="ARBA00022837"/>
    </source>
</evidence>
<accession>A0A3N4MC06</accession>
<dbReference type="InterPro" id="IPR014718">
    <property type="entry name" value="GH-type_carb-bd"/>
</dbReference>
<evidence type="ECO:0000313" key="5">
    <source>
        <dbReference type="Proteomes" id="UP000279089"/>
    </source>
</evidence>
<comment type="caution">
    <text evidence="4">The sequence shown here is derived from an EMBL/GenBank/DDBJ whole genome shotgun (WGS) entry which is preliminary data.</text>
</comment>
<dbReference type="OrthoDB" id="9791280at2"/>
<dbReference type="InterPro" id="IPR027839">
    <property type="entry name" value="DUF4432"/>
</dbReference>
<evidence type="ECO:0000256" key="1">
    <source>
        <dbReference type="ARBA" id="ARBA00001913"/>
    </source>
</evidence>
<evidence type="ECO:0000256" key="2">
    <source>
        <dbReference type="ARBA" id="ARBA00011245"/>
    </source>
</evidence>
<gene>
    <name evidence="4" type="ORF">EG028_10955</name>
</gene>
<name>A0A3N4MC06_9BACT</name>
<evidence type="ECO:0000313" key="4">
    <source>
        <dbReference type="EMBL" id="RPD41191.1"/>
    </source>
</evidence>
<proteinExistence type="predicted"/>
<dbReference type="Pfam" id="PF14486">
    <property type="entry name" value="DUF4432"/>
    <property type="match status" value="1"/>
</dbReference>
<organism evidence="4 5">
    <name type="scientific">Chitinophaga barathri</name>
    <dbReference type="NCBI Taxonomy" id="1647451"/>
    <lineage>
        <taxon>Bacteria</taxon>
        <taxon>Pseudomonadati</taxon>
        <taxon>Bacteroidota</taxon>
        <taxon>Chitinophagia</taxon>
        <taxon>Chitinophagales</taxon>
        <taxon>Chitinophagaceae</taxon>
        <taxon>Chitinophaga</taxon>
    </lineage>
</organism>
<dbReference type="EMBL" id="RMBX01000005">
    <property type="protein sequence ID" value="RPD41191.1"/>
    <property type="molecule type" value="Genomic_DNA"/>
</dbReference>
<keyword evidence="5" id="KW-1185">Reference proteome</keyword>
<dbReference type="RefSeq" id="WP_120516506.1">
    <property type="nucleotide sequence ID" value="NZ_QXZY01000006.1"/>
</dbReference>